<dbReference type="GO" id="GO:0006644">
    <property type="term" value="P:phospholipid metabolic process"/>
    <property type="evidence" value="ECO:0007669"/>
    <property type="project" value="InterPro"/>
</dbReference>
<dbReference type="PANTHER" id="PTHR10165:SF158">
    <property type="entry name" value="PAP2 DOMAIN PROTEIN (AFU_ORTHOLOGUE AFUA_4G08970)"/>
    <property type="match status" value="1"/>
</dbReference>
<dbReference type="InterPro" id="IPR000326">
    <property type="entry name" value="PAP2/HPO"/>
</dbReference>
<evidence type="ECO:0000256" key="1">
    <source>
        <dbReference type="ARBA" id="ARBA00004141"/>
    </source>
</evidence>
<feature type="domain" description="Phosphatidic acid phosphatase type 2/haloperoxidase" evidence="8">
    <location>
        <begin position="134"/>
        <end position="273"/>
    </location>
</feature>
<feature type="compositionally biased region" description="Polar residues" evidence="6">
    <location>
        <begin position="337"/>
        <end position="355"/>
    </location>
</feature>
<accession>A0A9W9GUS1</accession>
<dbReference type="GeneID" id="81406244"/>
<proteinExistence type="inferred from homology"/>
<protein>
    <submittedName>
        <fullName evidence="9">Phosphatidic acid phosphatase type 2/haloperoxidase</fullName>
    </submittedName>
</protein>
<feature type="transmembrane region" description="Helical" evidence="7">
    <location>
        <begin position="258"/>
        <end position="276"/>
    </location>
</feature>
<reference evidence="9" key="2">
    <citation type="journal article" date="2023" name="IMA Fungus">
        <title>Comparative genomic study of the Penicillium genus elucidates a diverse pangenome and 15 lateral gene transfer events.</title>
        <authorList>
            <person name="Petersen C."/>
            <person name="Sorensen T."/>
            <person name="Nielsen M.R."/>
            <person name="Sondergaard T.E."/>
            <person name="Sorensen J.L."/>
            <person name="Fitzpatrick D.A."/>
            <person name="Frisvad J.C."/>
            <person name="Nielsen K.L."/>
        </authorList>
    </citation>
    <scope>NUCLEOTIDE SEQUENCE</scope>
    <source>
        <strain evidence="9">IBT 22155</strain>
    </source>
</reference>
<dbReference type="EMBL" id="JAPQKL010000005">
    <property type="protein sequence ID" value="KAJ5130291.1"/>
    <property type="molecule type" value="Genomic_DNA"/>
</dbReference>
<dbReference type="GO" id="GO:0008195">
    <property type="term" value="F:phosphatidate phosphatase activity"/>
    <property type="evidence" value="ECO:0007669"/>
    <property type="project" value="TreeGrafter"/>
</dbReference>
<name>A0A9W9GUS1_9EURO</name>
<gene>
    <name evidence="9" type="ORF">N7515_006330</name>
</gene>
<reference evidence="9" key="1">
    <citation type="submission" date="2022-11" db="EMBL/GenBank/DDBJ databases">
        <authorList>
            <person name="Petersen C."/>
        </authorList>
    </citation>
    <scope>NUCLEOTIDE SEQUENCE</scope>
    <source>
        <strain evidence="9">IBT 22155</strain>
    </source>
</reference>
<dbReference type="OrthoDB" id="8907274at2759"/>
<dbReference type="SUPFAM" id="SSF48317">
    <property type="entry name" value="Acid phosphatase/Vanadium-dependent haloperoxidase"/>
    <property type="match status" value="1"/>
</dbReference>
<evidence type="ECO:0000259" key="8">
    <source>
        <dbReference type="SMART" id="SM00014"/>
    </source>
</evidence>
<organism evidence="9 10">
    <name type="scientific">Penicillium bovifimosum</name>
    <dbReference type="NCBI Taxonomy" id="126998"/>
    <lineage>
        <taxon>Eukaryota</taxon>
        <taxon>Fungi</taxon>
        <taxon>Dikarya</taxon>
        <taxon>Ascomycota</taxon>
        <taxon>Pezizomycotina</taxon>
        <taxon>Eurotiomycetes</taxon>
        <taxon>Eurotiomycetidae</taxon>
        <taxon>Eurotiales</taxon>
        <taxon>Aspergillaceae</taxon>
        <taxon>Penicillium</taxon>
    </lineage>
</organism>
<dbReference type="Gene3D" id="1.20.144.10">
    <property type="entry name" value="Phosphatidic acid phosphatase type 2/haloperoxidase"/>
    <property type="match status" value="1"/>
</dbReference>
<comment type="caution">
    <text evidence="9">The sequence shown here is derived from an EMBL/GenBank/DDBJ whole genome shotgun (WGS) entry which is preliminary data.</text>
</comment>
<comment type="similarity">
    <text evidence="2">Belongs to the PA-phosphatase related phosphoesterase family.</text>
</comment>
<keyword evidence="3 7" id="KW-0812">Transmembrane</keyword>
<evidence type="ECO:0000256" key="6">
    <source>
        <dbReference type="SAM" id="MobiDB-lite"/>
    </source>
</evidence>
<keyword evidence="5 7" id="KW-0472">Membrane</keyword>
<feature type="transmembrane region" description="Helical" evidence="7">
    <location>
        <begin position="76"/>
        <end position="97"/>
    </location>
</feature>
<evidence type="ECO:0000256" key="7">
    <source>
        <dbReference type="SAM" id="Phobius"/>
    </source>
</evidence>
<dbReference type="AlphaFoldDB" id="A0A9W9GUS1"/>
<evidence type="ECO:0000256" key="2">
    <source>
        <dbReference type="ARBA" id="ARBA00008816"/>
    </source>
</evidence>
<dbReference type="InterPro" id="IPR043216">
    <property type="entry name" value="PAP-like"/>
</dbReference>
<evidence type="ECO:0000256" key="3">
    <source>
        <dbReference type="ARBA" id="ARBA00022692"/>
    </source>
</evidence>
<evidence type="ECO:0000313" key="9">
    <source>
        <dbReference type="EMBL" id="KAJ5130291.1"/>
    </source>
</evidence>
<sequence length="445" mass="49179">MFRRKKVNMAIPAKLPFSKRRLRPRVIVSYIFDYVIIIACVVGFWILDSIEPYHQHFSLTNTSIQYPYAVHERIPIPYALCISGAFPIALILVYTLFIDGLFSHNKPQDAVSGKRKLRGPHRWKDRLWELNCGVLGLLLAQGLAFVITQALKNACGKPRPDIIDRCQPRDGSKDLFPGLSNSSICTGDPALLKDGFRSWPSASFAGLFYTSLWLGGKLHIMDNRGEAWKALLVTVPILAATLVAVSRIMDARHHPFDVITGSMLGIACAFVAYRQYFPPLSEAWRKGRAYPIRTWGTDPSMPNAARLVNSSGESSTALRNTENERMNQPELPISERVSPNASPYLNSNPYASNMYNRRPHDHDADGGNWSSSEDDVTDGYEMGQGYSTGQSRSAGHQTPQYGSSTAYVSQTQPLTADVGLHAPRSPIDAMAGPGRPLTGMPGQAI</sequence>
<dbReference type="CDD" id="cd03390">
    <property type="entry name" value="PAP2_containing_1_like"/>
    <property type="match status" value="1"/>
</dbReference>
<dbReference type="RefSeq" id="XP_056520670.1">
    <property type="nucleotide sequence ID" value="XM_056667074.1"/>
</dbReference>
<feature type="transmembrane region" description="Helical" evidence="7">
    <location>
        <begin position="227"/>
        <end position="246"/>
    </location>
</feature>
<feature type="transmembrane region" description="Helical" evidence="7">
    <location>
        <begin position="27"/>
        <end position="47"/>
    </location>
</feature>
<keyword evidence="4 7" id="KW-1133">Transmembrane helix</keyword>
<evidence type="ECO:0000256" key="5">
    <source>
        <dbReference type="ARBA" id="ARBA00023136"/>
    </source>
</evidence>
<dbReference type="GO" id="GO:0016020">
    <property type="term" value="C:membrane"/>
    <property type="evidence" value="ECO:0007669"/>
    <property type="project" value="UniProtKB-SubCell"/>
</dbReference>
<dbReference type="SMART" id="SM00014">
    <property type="entry name" value="acidPPc"/>
    <property type="match status" value="1"/>
</dbReference>
<evidence type="ECO:0000256" key="4">
    <source>
        <dbReference type="ARBA" id="ARBA00022989"/>
    </source>
</evidence>
<evidence type="ECO:0000313" key="10">
    <source>
        <dbReference type="Proteomes" id="UP001149079"/>
    </source>
</evidence>
<dbReference type="GO" id="GO:0046839">
    <property type="term" value="P:phospholipid dephosphorylation"/>
    <property type="evidence" value="ECO:0007669"/>
    <property type="project" value="TreeGrafter"/>
</dbReference>
<comment type="subcellular location">
    <subcellularLocation>
        <location evidence="1">Membrane</location>
        <topology evidence="1">Multi-pass membrane protein</topology>
    </subcellularLocation>
</comment>
<dbReference type="PANTHER" id="PTHR10165">
    <property type="entry name" value="LIPID PHOSPHATE PHOSPHATASE"/>
    <property type="match status" value="1"/>
</dbReference>
<feature type="region of interest" description="Disordered" evidence="6">
    <location>
        <begin position="308"/>
        <end position="445"/>
    </location>
</feature>
<dbReference type="Pfam" id="PF01569">
    <property type="entry name" value="PAP2"/>
    <property type="match status" value="1"/>
</dbReference>
<feature type="compositionally biased region" description="Polar residues" evidence="6">
    <location>
        <begin position="385"/>
        <end position="414"/>
    </location>
</feature>
<keyword evidence="10" id="KW-1185">Reference proteome</keyword>
<feature type="compositionally biased region" description="Polar residues" evidence="6">
    <location>
        <begin position="308"/>
        <end position="320"/>
    </location>
</feature>
<feature type="transmembrane region" description="Helical" evidence="7">
    <location>
        <begin position="198"/>
        <end position="215"/>
    </location>
</feature>
<dbReference type="InterPro" id="IPR036938">
    <property type="entry name" value="PAP2/HPO_sf"/>
</dbReference>
<dbReference type="Proteomes" id="UP001149079">
    <property type="component" value="Unassembled WGS sequence"/>
</dbReference>
<feature type="transmembrane region" description="Helical" evidence="7">
    <location>
        <begin position="127"/>
        <end position="151"/>
    </location>
</feature>